<dbReference type="Proteomes" id="UP000656804">
    <property type="component" value="Unassembled WGS sequence"/>
</dbReference>
<protein>
    <submittedName>
        <fullName evidence="5">HIT family protein</fullName>
    </submittedName>
</protein>
<dbReference type="InterPro" id="IPR036265">
    <property type="entry name" value="HIT-like_sf"/>
</dbReference>
<sequence>MPGEVNRDPVCLFCRIVDGEIPSITVHEDDSTLAFMDISPATDGHLLVIPKKHAKDLGEIGADDLAAVTSVAQKLARVQLDKLGATGVNLINNWGESAWQSVFHFHLHVIPRYADDPAKDSLKLPWNPTPGDQDRIAAAAAALTD</sequence>
<comment type="caution">
    <text evidence="5">The sequence shown here is derived from an EMBL/GenBank/DDBJ whole genome shotgun (WGS) entry which is preliminary data.</text>
</comment>
<dbReference type="GO" id="GO:0003824">
    <property type="term" value="F:catalytic activity"/>
    <property type="evidence" value="ECO:0007669"/>
    <property type="project" value="InterPro"/>
</dbReference>
<feature type="domain" description="HIT" evidence="4">
    <location>
        <begin position="12"/>
        <end position="119"/>
    </location>
</feature>
<dbReference type="RefSeq" id="WP_194502361.1">
    <property type="nucleotide sequence ID" value="NZ_JADIVZ010000002.1"/>
</dbReference>
<feature type="short sequence motif" description="Histidine triad motif" evidence="2 3">
    <location>
        <begin position="104"/>
        <end position="108"/>
    </location>
</feature>
<dbReference type="CDD" id="cd01277">
    <property type="entry name" value="HINT_subgroup"/>
    <property type="match status" value="1"/>
</dbReference>
<keyword evidence="6" id="KW-1185">Reference proteome</keyword>
<dbReference type="PROSITE" id="PS00892">
    <property type="entry name" value="HIT_1"/>
    <property type="match status" value="1"/>
</dbReference>
<dbReference type="InterPro" id="IPR001310">
    <property type="entry name" value="Histidine_triad_HIT"/>
</dbReference>
<proteinExistence type="predicted"/>
<evidence type="ECO:0000313" key="5">
    <source>
        <dbReference type="EMBL" id="MBF4161098.1"/>
    </source>
</evidence>
<feature type="active site" description="Tele-AMP-histidine intermediate" evidence="1">
    <location>
        <position position="106"/>
    </location>
</feature>
<dbReference type="InterPro" id="IPR039384">
    <property type="entry name" value="HINT"/>
</dbReference>
<reference evidence="5" key="1">
    <citation type="submission" date="2020-11" db="EMBL/GenBank/DDBJ databases">
        <title>Nocardioides sp. CBS4Y-1, whole genome shotgun sequence.</title>
        <authorList>
            <person name="Tuo L."/>
        </authorList>
    </citation>
    <scope>NUCLEOTIDE SEQUENCE</scope>
    <source>
        <strain evidence="5">CBS4Y-1</strain>
    </source>
</reference>
<evidence type="ECO:0000259" key="4">
    <source>
        <dbReference type="PROSITE" id="PS51084"/>
    </source>
</evidence>
<dbReference type="InterPro" id="IPR019808">
    <property type="entry name" value="Histidine_triad_CS"/>
</dbReference>
<dbReference type="Pfam" id="PF01230">
    <property type="entry name" value="HIT"/>
    <property type="match status" value="1"/>
</dbReference>
<dbReference type="InterPro" id="IPR011146">
    <property type="entry name" value="HIT-like"/>
</dbReference>
<dbReference type="SUPFAM" id="SSF54197">
    <property type="entry name" value="HIT-like"/>
    <property type="match status" value="1"/>
</dbReference>
<name>A0A930UUI4_9ACTN</name>
<dbReference type="PRINTS" id="PR00332">
    <property type="entry name" value="HISTRIAD"/>
</dbReference>
<dbReference type="PROSITE" id="PS51084">
    <property type="entry name" value="HIT_2"/>
    <property type="match status" value="1"/>
</dbReference>
<accession>A0A930UUI4</accession>
<dbReference type="PANTHER" id="PTHR46648:SF1">
    <property type="entry name" value="ADENOSINE 5'-MONOPHOSPHORAMIDASE HNT1"/>
    <property type="match status" value="1"/>
</dbReference>
<dbReference type="AlphaFoldDB" id="A0A930UUI4"/>
<organism evidence="5 6">
    <name type="scientific">Nocardioides acrostichi</name>
    <dbReference type="NCBI Taxonomy" id="2784339"/>
    <lineage>
        <taxon>Bacteria</taxon>
        <taxon>Bacillati</taxon>
        <taxon>Actinomycetota</taxon>
        <taxon>Actinomycetes</taxon>
        <taxon>Propionibacteriales</taxon>
        <taxon>Nocardioidaceae</taxon>
        <taxon>Nocardioides</taxon>
    </lineage>
</organism>
<dbReference type="GO" id="GO:0009117">
    <property type="term" value="P:nucleotide metabolic process"/>
    <property type="evidence" value="ECO:0007669"/>
    <property type="project" value="TreeGrafter"/>
</dbReference>
<evidence type="ECO:0000313" key="6">
    <source>
        <dbReference type="Proteomes" id="UP000656804"/>
    </source>
</evidence>
<gene>
    <name evidence="5" type="ORF">ISG29_05300</name>
</gene>
<dbReference type="EMBL" id="JADIVZ010000002">
    <property type="protein sequence ID" value="MBF4161098.1"/>
    <property type="molecule type" value="Genomic_DNA"/>
</dbReference>
<evidence type="ECO:0000256" key="3">
    <source>
        <dbReference type="PROSITE-ProRule" id="PRU00464"/>
    </source>
</evidence>
<evidence type="ECO:0000256" key="1">
    <source>
        <dbReference type="PIRSR" id="PIRSR601310-1"/>
    </source>
</evidence>
<evidence type="ECO:0000256" key="2">
    <source>
        <dbReference type="PIRSR" id="PIRSR601310-3"/>
    </source>
</evidence>
<dbReference type="Gene3D" id="3.30.428.10">
    <property type="entry name" value="HIT-like"/>
    <property type="match status" value="1"/>
</dbReference>
<dbReference type="PANTHER" id="PTHR46648">
    <property type="entry name" value="HIT FAMILY PROTEIN 1"/>
    <property type="match status" value="1"/>
</dbReference>